<keyword evidence="13" id="KW-1185">Reference proteome</keyword>
<keyword evidence="6 10" id="KW-0472">Membrane</keyword>
<comment type="subcellular location">
    <subcellularLocation>
        <location evidence="1">Cell membrane</location>
        <topology evidence="1">Multi-pass membrane protein</topology>
    </subcellularLocation>
</comment>
<dbReference type="PROSITE" id="PS50262">
    <property type="entry name" value="G_PROTEIN_RECEP_F1_2"/>
    <property type="match status" value="1"/>
</dbReference>
<name>A0ABY7F6E5_MYAAR</name>
<evidence type="ECO:0000256" key="2">
    <source>
        <dbReference type="ARBA" id="ARBA00022475"/>
    </source>
</evidence>
<dbReference type="InterPro" id="IPR017452">
    <property type="entry name" value="GPCR_Rhodpsn_7TM"/>
</dbReference>
<evidence type="ECO:0000256" key="8">
    <source>
        <dbReference type="ARBA" id="ARBA00023224"/>
    </source>
</evidence>
<proteinExistence type="inferred from homology"/>
<dbReference type="PANTHER" id="PTHR24228">
    <property type="entry name" value="B2 BRADYKININ RECEPTOR/ANGIOTENSIN II RECEPTOR"/>
    <property type="match status" value="1"/>
</dbReference>
<keyword evidence="8 9" id="KW-0807">Transducer</keyword>
<protein>
    <submittedName>
        <fullName evidence="12">5HTR-like protein</fullName>
    </submittedName>
</protein>
<feature type="transmembrane region" description="Helical" evidence="10">
    <location>
        <begin position="263"/>
        <end position="284"/>
    </location>
</feature>
<keyword evidence="7 9" id="KW-0675">Receptor</keyword>
<organism evidence="12 13">
    <name type="scientific">Mya arenaria</name>
    <name type="common">Soft-shell clam</name>
    <dbReference type="NCBI Taxonomy" id="6604"/>
    <lineage>
        <taxon>Eukaryota</taxon>
        <taxon>Metazoa</taxon>
        <taxon>Spiralia</taxon>
        <taxon>Lophotrochozoa</taxon>
        <taxon>Mollusca</taxon>
        <taxon>Bivalvia</taxon>
        <taxon>Autobranchia</taxon>
        <taxon>Heteroconchia</taxon>
        <taxon>Euheterodonta</taxon>
        <taxon>Imparidentia</taxon>
        <taxon>Neoheterodontei</taxon>
        <taxon>Myida</taxon>
        <taxon>Myoidea</taxon>
        <taxon>Myidae</taxon>
        <taxon>Mya</taxon>
    </lineage>
</organism>
<feature type="transmembrane region" description="Helical" evidence="10">
    <location>
        <begin position="97"/>
        <end position="119"/>
    </location>
</feature>
<keyword evidence="2" id="KW-1003">Cell membrane</keyword>
<dbReference type="SUPFAM" id="SSF81321">
    <property type="entry name" value="Family A G protein-coupled receptor-like"/>
    <property type="match status" value="1"/>
</dbReference>
<evidence type="ECO:0000256" key="10">
    <source>
        <dbReference type="SAM" id="Phobius"/>
    </source>
</evidence>
<gene>
    <name evidence="12" type="ORF">MAR_030980</name>
</gene>
<dbReference type="CDD" id="cd00637">
    <property type="entry name" value="7tm_classA_rhodopsin-like"/>
    <property type="match status" value="1"/>
</dbReference>
<dbReference type="InterPro" id="IPR000276">
    <property type="entry name" value="GPCR_Rhodpsn"/>
</dbReference>
<evidence type="ECO:0000313" key="13">
    <source>
        <dbReference type="Proteomes" id="UP001164746"/>
    </source>
</evidence>
<feature type="transmembrane region" description="Helical" evidence="10">
    <location>
        <begin position="35"/>
        <end position="53"/>
    </location>
</feature>
<evidence type="ECO:0000256" key="9">
    <source>
        <dbReference type="RuleBase" id="RU000688"/>
    </source>
</evidence>
<evidence type="ECO:0000256" key="3">
    <source>
        <dbReference type="ARBA" id="ARBA00022692"/>
    </source>
</evidence>
<evidence type="ECO:0000256" key="7">
    <source>
        <dbReference type="ARBA" id="ARBA00023170"/>
    </source>
</evidence>
<evidence type="ECO:0000313" key="12">
    <source>
        <dbReference type="EMBL" id="WAR16386.1"/>
    </source>
</evidence>
<keyword evidence="3 9" id="KW-0812">Transmembrane</keyword>
<evidence type="ECO:0000256" key="6">
    <source>
        <dbReference type="ARBA" id="ARBA00023136"/>
    </source>
</evidence>
<evidence type="ECO:0000259" key="11">
    <source>
        <dbReference type="PROSITE" id="PS50262"/>
    </source>
</evidence>
<dbReference type="EMBL" id="CP111021">
    <property type="protein sequence ID" value="WAR16386.1"/>
    <property type="molecule type" value="Genomic_DNA"/>
</dbReference>
<dbReference type="PANTHER" id="PTHR24228:SF59">
    <property type="entry name" value="NEUROPEPTIDE RECEPTOR 15"/>
    <property type="match status" value="1"/>
</dbReference>
<feature type="transmembrane region" description="Helical" evidence="10">
    <location>
        <begin position="304"/>
        <end position="323"/>
    </location>
</feature>
<evidence type="ECO:0000256" key="1">
    <source>
        <dbReference type="ARBA" id="ARBA00004651"/>
    </source>
</evidence>
<feature type="transmembrane region" description="Helical" evidence="10">
    <location>
        <begin position="330"/>
        <end position="347"/>
    </location>
</feature>
<feature type="transmembrane region" description="Helical" evidence="10">
    <location>
        <begin position="6"/>
        <end position="23"/>
    </location>
</feature>
<accession>A0ABY7F6E5</accession>
<keyword evidence="4 10" id="KW-1133">Transmembrane helix</keyword>
<dbReference type="Gene3D" id="1.20.1070.10">
    <property type="entry name" value="Rhodopsin 7-helix transmembrane proteins"/>
    <property type="match status" value="2"/>
</dbReference>
<keyword evidence="5 9" id="KW-0297">G-protein coupled receptor</keyword>
<dbReference type="Proteomes" id="UP001164746">
    <property type="component" value="Chromosome 10"/>
</dbReference>
<dbReference type="PROSITE" id="PS00237">
    <property type="entry name" value="G_PROTEIN_RECEP_F1_1"/>
    <property type="match status" value="1"/>
</dbReference>
<comment type="similarity">
    <text evidence="9">Belongs to the G-protein coupled receptor 1 family.</text>
</comment>
<sequence length="356" mass="40230">MYFFDHWIVVGSVFILWVISIDRYRKICVPFGKQLTKRSANIATAILFGFSLINSGRDFITYKVTEVNITSEDENYPQVVGYYCTNSDDKDLAVVTAFFHVVDLVMIVGVFLTFVYTYGRIWLTLRKHKKKTEVLHALKPKGNALNQQRTQIYAMPVENLSEKQDTDAVSFNLNSTDDEKNEHKMNASNSFNSGLNIANAAERKSASTQFLDVPSRNTISFEGDSIDSTQIKKSASAITVASQTSVASKISKVNSAKKSERNVTIMMFAVSVGYTICFTPYFVVILIRQLTITTEEELSPVTQFLLRSPFWNSVLNPIIFCVFNPQYRKYLSTMAVVFLLYVVWKAVMETLAVGSK</sequence>
<evidence type="ECO:0000256" key="5">
    <source>
        <dbReference type="ARBA" id="ARBA00023040"/>
    </source>
</evidence>
<reference evidence="12" key="1">
    <citation type="submission" date="2022-11" db="EMBL/GenBank/DDBJ databases">
        <title>Centuries of genome instability and evolution in soft-shell clam transmissible cancer (bioRxiv).</title>
        <authorList>
            <person name="Hart S.F.M."/>
            <person name="Yonemitsu M.A."/>
            <person name="Giersch R.M."/>
            <person name="Beal B.F."/>
            <person name="Arriagada G."/>
            <person name="Davis B.W."/>
            <person name="Ostrander E.A."/>
            <person name="Goff S.P."/>
            <person name="Metzger M.J."/>
        </authorList>
    </citation>
    <scope>NUCLEOTIDE SEQUENCE</scope>
    <source>
        <strain evidence="12">MELC-2E11</strain>
        <tissue evidence="12">Siphon/mantle</tissue>
    </source>
</reference>
<feature type="domain" description="G-protein coupled receptors family 1 profile" evidence="11">
    <location>
        <begin position="1"/>
        <end position="320"/>
    </location>
</feature>
<dbReference type="Pfam" id="PF00001">
    <property type="entry name" value="7tm_1"/>
    <property type="match status" value="1"/>
</dbReference>
<evidence type="ECO:0000256" key="4">
    <source>
        <dbReference type="ARBA" id="ARBA00022989"/>
    </source>
</evidence>
<dbReference type="PRINTS" id="PR00237">
    <property type="entry name" value="GPCRRHODOPSN"/>
</dbReference>